<comment type="caution">
    <text evidence="2">The sequence shown here is derived from an EMBL/GenBank/DDBJ whole genome shotgun (WGS) entry which is preliminary data.</text>
</comment>
<dbReference type="AlphaFoldDB" id="A0A976FS28"/>
<evidence type="ECO:0000313" key="3">
    <source>
        <dbReference type="Proteomes" id="UP000294530"/>
    </source>
</evidence>
<accession>A0A976FS28</accession>
<gene>
    <name evidence="2" type="ORF">CCR75_001942</name>
</gene>
<name>A0A976FS28_BRELC</name>
<evidence type="ECO:0000256" key="1">
    <source>
        <dbReference type="SAM" id="Phobius"/>
    </source>
</evidence>
<keyword evidence="1" id="KW-0812">Transmembrane</keyword>
<reference evidence="2 3" key="1">
    <citation type="journal article" date="2021" name="Genome Biol.">
        <title>AFLAP: assembly-free linkage analysis pipeline using k-mers from genome sequencing data.</title>
        <authorList>
            <person name="Fletcher K."/>
            <person name="Zhang L."/>
            <person name="Gil J."/>
            <person name="Han R."/>
            <person name="Cavanaugh K."/>
            <person name="Michelmore R."/>
        </authorList>
    </citation>
    <scope>NUCLEOTIDE SEQUENCE [LARGE SCALE GENOMIC DNA]</scope>
    <source>
        <strain evidence="2 3">SF5</strain>
    </source>
</reference>
<dbReference type="KEGG" id="blac:94345714"/>
<organism evidence="2 3">
    <name type="scientific">Bremia lactucae</name>
    <name type="common">Lettuce downy mildew</name>
    <dbReference type="NCBI Taxonomy" id="4779"/>
    <lineage>
        <taxon>Eukaryota</taxon>
        <taxon>Sar</taxon>
        <taxon>Stramenopiles</taxon>
        <taxon>Oomycota</taxon>
        <taxon>Peronosporomycetes</taxon>
        <taxon>Peronosporales</taxon>
        <taxon>Peronosporaceae</taxon>
        <taxon>Bremia</taxon>
    </lineage>
</organism>
<dbReference type="EMBL" id="SHOA02000012">
    <property type="protein sequence ID" value="TDH71424.1"/>
    <property type="molecule type" value="Genomic_DNA"/>
</dbReference>
<dbReference type="GeneID" id="94345714"/>
<feature type="transmembrane region" description="Helical" evidence="1">
    <location>
        <begin position="113"/>
        <end position="136"/>
    </location>
</feature>
<feature type="transmembrane region" description="Helical" evidence="1">
    <location>
        <begin position="88"/>
        <end position="107"/>
    </location>
</feature>
<dbReference type="RefSeq" id="XP_067820923.1">
    <property type="nucleotide sequence ID" value="XM_067960043.1"/>
</dbReference>
<keyword evidence="3" id="KW-1185">Reference proteome</keyword>
<evidence type="ECO:0000313" key="2">
    <source>
        <dbReference type="EMBL" id="TDH71424.1"/>
    </source>
</evidence>
<keyword evidence="1" id="KW-0472">Membrane</keyword>
<sequence>MASDNCDMTCKNFVVYACRDPWNRNSNNLVKPSSQSLGHEPFTDLVLVKNSCGWHWAAVFVLAERLREVAIPRLGDRPEVGKHSAHKLVRRFTLHLVAVLGIILLSADNTELQVFRFLALNGWRLALFSVAGAAALGMQSFTPCTH</sequence>
<keyword evidence="1" id="KW-1133">Transmembrane helix</keyword>
<protein>
    <submittedName>
        <fullName evidence="2">Uncharacterized protein</fullName>
    </submittedName>
</protein>
<proteinExistence type="predicted"/>
<dbReference type="Proteomes" id="UP000294530">
    <property type="component" value="Unassembled WGS sequence"/>
</dbReference>